<dbReference type="SUPFAM" id="SSF46934">
    <property type="entry name" value="UBA-like"/>
    <property type="match status" value="1"/>
</dbReference>
<dbReference type="GO" id="GO:0005776">
    <property type="term" value="C:autophagosome"/>
    <property type="evidence" value="ECO:0007669"/>
    <property type="project" value="UniProtKB-SubCell"/>
</dbReference>
<dbReference type="GO" id="GO:0031410">
    <property type="term" value="C:cytoplasmic vesicle"/>
    <property type="evidence" value="ECO:0007669"/>
    <property type="project" value="UniProtKB-KW"/>
</dbReference>
<dbReference type="EMBL" id="NEDP02004646">
    <property type="protein sequence ID" value="OWF44958.1"/>
    <property type="molecule type" value="Genomic_DNA"/>
</dbReference>
<dbReference type="Proteomes" id="UP000242188">
    <property type="component" value="Unassembled WGS sequence"/>
</dbReference>
<dbReference type="GO" id="GO:0000407">
    <property type="term" value="C:phagophore assembly site"/>
    <property type="evidence" value="ECO:0007669"/>
    <property type="project" value="TreeGrafter"/>
</dbReference>
<evidence type="ECO:0000259" key="7">
    <source>
        <dbReference type="Pfam" id="PF16158"/>
    </source>
</evidence>
<keyword evidence="5" id="KW-0968">Cytoplasmic vesicle</keyword>
<dbReference type="AlphaFoldDB" id="A0A210Q893"/>
<dbReference type="GO" id="GO:0043130">
    <property type="term" value="F:ubiquitin binding"/>
    <property type="evidence" value="ECO:0007669"/>
    <property type="project" value="TreeGrafter"/>
</dbReference>
<protein>
    <recommendedName>
        <fullName evidence="7">Nbr1 FW domain-containing protein</fullName>
    </recommendedName>
</protein>
<evidence type="ECO:0000256" key="2">
    <source>
        <dbReference type="ARBA" id="ARBA00022723"/>
    </source>
</evidence>
<dbReference type="FunFam" id="2.60.40.10:FF:000199">
    <property type="entry name" value="next to BRCA1 gene 1 protein-like"/>
    <property type="match status" value="1"/>
</dbReference>
<dbReference type="PANTHER" id="PTHR20930:SF0">
    <property type="entry name" value="PROTEIN ILRUN"/>
    <property type="match status" value="1"/>
</dbReference>
<sequence length="289" mass="31262">MDVDNDIDGKLLQQFSSMGTTDREVLISDFQKLLGPNQLTPAGCAFFLDMNNWNLQGAIGSYFEYDQPNVKLPSMTFIMDVTVGEGEAVPPDTTFIKTWRIQNTGDEQWPPGCNLMHCSGENLSKADRVMVEALQSGQVADVSIHMYSPTETGTFPSQWRMSTPTGMYFGDMIWVIITVEKGGVLAVTQQLSSFGNGAFAQSPAKDCLQNPFASPQKPESSPIPLASPNSSIIAQQGSPDMAQFSPSPIPGRTWSGPVMGPVPSPMARSLFQTQGEQGGDSLDMGDDMS</sequence>
<dbReference type="Pfam" id="PF16158">
    <property type="entry name" value="N_BRCA1_IG"/>
    <property type="match status" value="1"/>
</dbReference>
<dbReference type="InterPro" id="IPR039517">
    <property type="entry name" value="C6orf106_UBA-like"/>
</dbReference>
<gene>
    <name evidence="8" type="ORF">KP79_PYT18107</name>
</gene>
<keyword evidence="3" id="KW-0863">Zinc-finger</keyword>
<dbReference type="InterPro" id="IPR032350">
    <property type="entry name" value="Nbr1_FW"/>
</dbReference>
<comment type="caution">
    <text evidence="8">The sequence shown here is derived from an EMBL/GenBank/DDBJ whole genome shotgun (WGS) entry which is preliminary data.</text>
</comment>
<accession>A0A210Q893</accession>
<dbReference type="STRING" id="6573.A0A210Q893"/>
<proteinExistence type="predicted"/>
<dbReference type="Pfam" id="PF14555">
    <property type="entry name" value="UBA_4"/>
    <property type="match status" value="1"/>
</dbReference>
<dbReference type="PANTHER" id="PTHR20930">
    <property type="entry name" value="OVARIAN CARCINOMA ANTIGEN CA125-RELATED"/>
    <property type="match status" value="1"/>
</dbReference>
<evidence type="ECO:0000256" key="5">
    <source>
        <dbReference type="ARBA" id="ARBA00023329"/>
    </source>
</evidence>
<dbReference type="OrthoDB" id="661148at2759"/>
<evidence type="ECO:0000256" key="4">
    <source>
        <dbReference type="ARBA" id="ARBA00022833"/>
    </source>
</evidence>
<feature type="region of interest" description="Disordered" evidence="6">
    <location>
        <begin position="207"/>
        <end position="289"/>
    </location>
</feature>
<comment type="subcellular location">
    <subcellularLocation>
        <location evidence="1">Cytoplasmic vesicle</location>
        <location evidence="1">Autophagosome</location>
    </subcellularLocation>
</comment>
<dbReference type="Gene3D" id="2.60.40.10">
    <property type="entry name" value="Immunoglobulins"/>
    <property type="match status" value="1"/>
</dbReference>
<evidence type="ECO:0000313" key="8">
    <source>
        <dbReference type="EMBL" id="OWF44958.1"/>
    </source>
</evidence>
<dbReference type="CDD" id="cd14947">
    <property type="entry name" value="NBR1_like"/>
    <property type="match status" value="1"/>
</dbReference>
<dbReference type="GO" id="GO:0016236">
    <property type="term" value="P:macroautophagy"/>
    <property type="evidence" value="ECO:0007669"/>
    <property type="project" value="TreeGrafter"/>
</dbReference>
<dbReference type="InterPro" id="IPR013783">
    <property type="entry name" value="Ig-like_fold"/>
</dbReference>
<dbReference type="CDD" id="cd14349">
    <property type="entry name" value="UBA_CF106"/>
    <property type="match status" value="1"/>
</dbReference>
<evidence type="ECO:0000256" key="3">
    <source>
        <dbReference type="ARBA" id="ARBA00022771"/>
    </source>
</evidence>
<keyword evidence="2" id="KW-0479">Metal-binding</keyword>
<evidence type="ECO:0000256" key="6">
    <source>
        <dbReference type="SAM" id="MobiDB-lite"/>
    </source>
</evidence>
<organism evidence="8 9">
    <name type="scientific">Mizuhopecten yessoensis</name>
    <name type="common">Japanese scallop</name>
    <name type="synonym">Patinopecten yessoensis</name>
    <dbReference type="NCBI Taxonomy" id="6573"/>
    <lineage>
        <taxon>Eukaryota</taxon>
        <taxon>Metazoa</taxon>
        <taxon>Spiralia</taxon>
        <taxon>Lophotrochozoa</taxon>
        <taxon>Mollusca</taxon>
        <taxon>Bivalvia</taxon>
        <taxon>Autobranchia</taxon>
        <taxon>Pteriomorphia</taxon>
        <taxon>Pectinida</taxon>
        <taxon>Pectinoidea</taxon>
        <taxon>Pectinidae</taxon>
        <taxon>Mizuhopecten</taxon>
    </lineage>
</organism>
<dbReference type="InterPro" id="IPR009060">
    <property type="entry name" value="UBA-like_sf"/>
</dbReference>
<reference evidence="8 9" key="1">
    <citation type="journal article" date="2017" name="Nat. Ecol. Evol.">
        <title>Scallop genome provides insights into evolution of bilaterian karyotype and development.</title>
        <authorList>
            <person name="Wang S."/>
            <person name="Zhang J."/>
            <person name="Jiao W."/>
            <person name="Li J."/>
            <person name="Xun X."/>
            <person name="Sun Y."/>
            <person name="Guo X."/>
            <person name="Huan P."/>
            <person name="Dong B."/>
            <person name="Zhang L."/>
            <person name="Hu X."/>
            <person name="Sun X."/>
            <person name="Wang J."/>
            <person name="Zhao C."/>
            <person name="Wang Y."/>
            <person name="Wang D."/>
            <person name="Huang X."/>
            <person name="Wang R."/>
            <person name="Lv J."/>
            <person name="Li Y."/>
            <person name="Zhang Z."/>
            <person name="Liu B."/>
            <person name="Lu W."/>
            <person name="Hui Y."/>
            <person name="Liang J."/>
            <person name="Zhou Z."/>
            <person name="Hou R."/>
            <person name="Li X."/>
            <person name="Liu Y."/>
            <person name="Li H."/>
            <person name="Ning X."/>
            <person name="Lin Y."/>
            <person name="Zhao L."/>
            <person name="Xing Q."/>
            <person name="Dou J."/>
            <person name="Li Y."/>
            <person name="Mao J."/>
            <person name="Guo H."/>
            <person name="Dou H."/>
            <person name="Li T."/>
            <person name="Mu C."/>
            <person name="Jiang W."/>
            <person name="Fu Q."/>
            <person name="Fu X."/>
            <person name="Miao Y."/>
            <person name="Liu J."/>
            <person name="Yu Q."/>
            <person name="Li R."/>
            <person name="Liao H."/>
            <person name="Li X."/>
            <person name="Kong Y."/>
            <person name="Jiang Z."/>
            <person name="Chourrout D."/>
            <person name="Li R."/>
            <person name="Bao Z."/>
        </authorList>
    </citation>
    <scope>NUCLEOTIDE SEQUENCE [LARGE SCALE GENOMIC DNA]</scope>
    <source>
        <strain evidence="8 9">PY_sf001</strain>
    </source>
</reference>
<dbReference type="Gene3D" id="1.10.8.10">
    <property type="entry name" value="DNA helicase RuvA subunit, C-terminal domain"/>
    <property type="match status" value="1"/>
</dbReference>
<dbReference type="GO" id="GO:0008270">
    <property type="term" value="F:zinc ion binding"/>
    <property type="evidence" value="ECO:0007669"/>
    <property type="project" value="UniProtKB-KW"/>
</dbReference>
<evidence type="ECO:0000256" key="1">
    <source>
        <dbReference type="ARBA" id="ARBA00004419"/>
    </source>
</evidence>
<feature type="compositionally biased region" description="Polar residues" evidence="6">
    <location>
        <begin position="227"/>
        <end position="238"/>
    </location>
</feature>
<keyword evidence="9" id="KW-1185">Reference proteome</keyword>
<feature type="domain" description="Nbr1 FW" evidence="7">
    <location>
        <begin position="82"/>
        <end position="179"/>
    </location>
</feature>
<keyword evidence="4" id="KW-0862">Zinc</keyword>
<name>A0A210Q893_MIZYE</name>
<evidence type="ECO:0000313" key="9">
    <source>
        <dbReference type="Proteomes" id="UP000242188"/>
    </source>
</evidence>